<dbReference type="PANTHER" id="PTHR42871">
    <property type="entry name" value="CITRATE SYNTHASE"/>
    <property type="match status" value="1"/>
</dbReference>
<dbReference type="PANTHER" id="PTHR42871:SF1">
    <property type="entry name" value="CITRATE SYNTHASE"/>
    <property type="match status" value="1"/>
</dbReference>
<comment type="similarity">
    <text evidence="2 5 7">Belongs to the citrate synthase family.</text>
</comment>
<dbReference type="InterPro" id="IPR002020">
    <property type="entry name" value="Citrate_synthase"/>
</dbReference>
<evidence type="ECO:0000256" key="6">
    <source>
        <dbReference type="PIRSR" id="PIRSR001369-1"/>
    </source>
</evidence>
<dbReference type="GO" id="GO:0046912">
    <property type="term" value="F:acyltransferase activity, acyl groups converted into alkyl on transfer"/>
    <property type="evidence" value="ECO:0007669"/>
    <property type="project" value="InterPro"/>
</dbReference>
<feature type="region of interest" description="Disordered" evidence="8">
    <location>
        <begin position="484"/>
        <end position="503"/>
    </location>
</feature>
<keyword evidence="10" id="KW-1185">Reference proteome</keyword>
<comment type="pathway">
    <text evidence="1">Carbohydrate metabolism.</text>
</comment>
<evidence type="ECO:0000256" key="2">
    <source>
        <dbReference type="ARBA" id="ARBA00010566"/>
    </source>
</evidence>
<dbReference type="FunFam" id="1.10.230.10:FF:000002">
    <property type="entry name" value="Citrate synthase"/>
    <property type="match status" value="1"/>
</dbReference>
<evidence type="ECO:0000256" key="3">
    <source>
        <dbReference type="ARBA" id="ARBA00022532"/>
    </source>
</evidence>
<dbReference type="Pfam" id="PF00285">
    <property type="entry name" value="Citrate_synt"/>
    <property type="match status" value="1"/>
</dbReference>
<proteinExistence type="inferred from homology"/>
<dbReference type="InterPro" id="IPR016143">
    <property type="entry name" value="Citrate_synth-like_sm_a-sub"/>
</dbReference>
<dbReference type="InterPro" id="IPR016142">
    <property type="entry name" value="Citrate_synth-like_lrg_a-sub"/>
</dbReference>
<dbReference type="SUPFAM" id="SSF48256">
    <property type="entry name" value="Citrate synthase"/>
    <property type="match status" value="1"/>
</dbReference>
<dbReference type="Proteomes" id="UP000530660">
    <property type="component" value="Unassembled WGS sequence"/>
</dbReference>
<evidence type="ECO:0000256" key="4">
    <source>
        <dbReference type="ARBA" id="ARBA00022679"/>
    </source>
</evidence>
<evidence type="ECO:0000313" key="10">
    <source>
        <dbReference type="Proteomes" id="UP000530660"/>
    </source>
</evidence>
<comment type="caution">
    <text evidence="9">The sequence shown here is derived from an EMBL/GenBank/DDBJ whole genome shotgun (WGS) entry which is preliminary data.</text>
</comment>
<feature type="active site" evidence="6">
    <location>
        <position position="353"/>
    </location>
</feature>
<dbReference type="PRINTS" id="PR00143">
    <property type="entry name" value="CITRTSNTHASE"/>
</dbReference>
<evidence type="ECO:0000256" key="8">
    <source>
        <dbReference type="SAM" id="MobiDB-lite"/>
    </source>
</evidence>
<keyword evidence="4 5" id="KW-0808">Transferase</keyword>
<dbReference type="Gene3D" id="1.10.230.10">
    <property type="entry name" value="Cytochrome P450-Terp, domain 2"/>
    <property type="match status" value="1"/>
</dbReference>
<evidence type="ECO:0000256" key="1">
    <source>
        <dbReference type="ARBA" id="ARBA00005007"/>
    </source>
</evidence>
<sequence>MASPKPKPHTEQVSVTVTVELGDAALGRAAAVPAAAVGRAVQTSLQEQHKGSDTPPPREVWLYDPGYVSTACCHSSITFIDGDKGVLEYRGYPIEALAASCGFTSVAHLLLEGTFPASVSARSLFAQSIEPKAGIHPLVGDVIQSFPRDAHPMTMLMSATAAMSACRPEWNPALVRGDGGSLRLVYGTRALRSHIAQECISLIGSAAAAIFRHMHGMSVYSERSAAVSVKHSTGASPNSFASAFLRAADPQGSIWPENSQQFAVFAEALDVLFVLHADHELNCSTAAMRHLASAGSDVLTCLAAAIGALYGPLHGGANEAVLNMLEDIGSPDAVEAYVASVKRQERKLMGFGHRVYRSYDPRAKLMRQLARKVLQEAADGHNQRSSEPTGADTTTDPLLLIAQRLEKRALEDSYFTERKLYPNVDFYSGVVYRAMRFPNVFFPVLFAVARSVGWLAHWMEMLDRDALDAERKIVRPRQVYVGHRQQRIPQDAMEKRSMPQAKL</sequence>
<evidence type="ECO:0000256" key="5">
    <source>
        <dbReference type="PIRNR" id="PIRNR001369"/>
    </source>
</evidence>
<evidence type="ECO:0000256" key="7">
    <source>
        <dbReference type="RuleBase" id="RU000441"/>
    </source>
</evidence>
<organism evidence="9 10">
    <name type="scientific">Cyanidiococcus yangmingshanensis</name>
    <dbReference type="NCBI Taxonomy" id="2690220"/>
    <lineage>
        <taxon>Eukaryota</taxon>
        <taxon>Rhodophyta</taxon>
        <taxon>Bangiophyceae</taxon>
        <taxon>Cyanidiales</taxon>
        <taxon>Cyanidiaceae</taxon>
        <taxon>Cyanidiococcus</taxon>
    </lineage>
</organism>
<keyword evidence="3" id="KW-0816">Tricarboxylic acid cycle</keyword>
<gene>
    <name evidence="9" type="ORF">F1559_000690</name>
</gene>
<feature type="active site" evidence="6">
    <location>
        <position position="425"/>
    </location>
</feature>
<accession>A0A7J7IBM6</accession>
<evidence type="ECO:0000313" key="9">
    <source>
        <dbReference type="EMBL" id="KAF6000398.1"/>
    </source>
</evidence>
<dbReference type="InterPro" id="IPR024176">
    <property type="entry name" value="Citrate_synthase_bac-typ"/>
</dbReference>
<dbReference type="AlphaFoldDB" id="A0A7J7IBM6"/>
<dbReference type="Gene3D" id="1.10.580.10">
    <property type="entry name" value="Citrate Synthase, domain 1"/>
    <property type="match status" value="1"/>
</dbReference>
<protein>
    <recommendedName>
        <fullName evidence="5 7">Citrate synthase</fullName>
    </recommendedName>
</protein>
<dbReference type="PROSITE" id="PS00480">
    <property type="entry name" value="CITRATE_SYNTHASE"/>
    <property type="match status" value="1"/>
</dbReference>
<dbReference type="EMBL" id="VWRR01000020">
    <property type="protein sequence ID" value="KAF6000398.1"/>
    <property type="molecule type" value="Genomic_DNA"/>
</dbReference>
<dbReference type="InterPro" id="IPR036969">
    <property type="entry name" value="Citrate_synthase_sf"/>
</dbReference>
<reference evidence="9 10" key="1">
    <citation type="journal article" date="2020" name="J. Phycol.">
        <title>Comparative genome analysis reveals Cyanidiococcus gen. nov., a new extremophilic red algal genus sister to Cyanidioschyzon (Cyanidioschyzonaceae, Rhodophyta).</title>
        <authorList>
            <person name="Liu S.-L."/>
            <person name="Chiang Y.-R."/>
            <person name="Yoon H.S."/>
            <person name="Fu H.-Y."/>
        </authorList>
    </citation>
    <scope>NUCLEOTIDE SEQUENCE [LARGE SCALE GENOMIC DNA]</scope>
    <source>
        <strain evidence="9 10">THAL066</strain>
    </source>
</reference>
<dbReference type="GO" id="GO:0006099">
    <property type="term" value="P:tricarboxylic acid cycle"/>
    <property type="evidence" value="ECO:0007669"/>
    <property type="project" value="UniProtKB-KW"/>
</dbReference>
<name>A0A7J7IBM6_9RHOD</name>
<dbReference type="InterPro" id="IPR019810">
    <property type="entry name" value="Citrate_synthase_AS"/>
</dbReference>
<dbReference type="OrthoDB" id="435022at2759"/>
<dbReference type="PIRSF" id="PIRSF001369">
    <property type="entry name" value="Citrate_synth"/>
    <property type="match status" value="1"/>
</dbReference>